<keyword evidence="1" id="KW-0805">Transcription regulation</keyword>
<accession>S3K0V4</accession>
<dbReference type="Pfam" id="PF02311">
    <property type="entry name" value="AraC_binding"/>
    <property type="match status" value="1"/>
</dbReference>
<keyword evidence="6" id="KW-1185">Reference proteome</keyword>
<dbReference type="SUPFAM" id="SSF46689">
    <property type="entry name" value="Homeodomain-like"/>
    <property type="match status" value="2"/>
</dbReference>
<dbReference type="GO" id="GO:0003700">
    <property type="term" value="F:DNA-binding transcription factor activity"/>
    <property type="evidence" value="ECO:0007669"/>
    <property type="project" value="InterPro"/>
</dbReference>
<dbReference type="GO" id="GO:0043565">
    <property type="term" value="F:sequence-specific DNA binding"/>
    <property type="evidence" value="ECO:0007669"/>
    <property type="project" value="InterPro"/>
</dbReference>
<dbReference type="SMART" id="SM00342">
    <property type="entry name" value="HTH_ARAC"/>
    <property type="match status" value="1"/>
</dbReference>
<dbReference type="Gene3D" id="1.10.10.60">
    <property type="entry name" value="Homeodomain-like"/>
    <property type="match status" value="1"/>
</dbReference>
<dbReference type="InterPro" id="IPR018060">
    <property type="entry name" value="HTH_AraC"/>
</dbReference>
<dbReference type="HOGENOM" id="CLU_000445_88_6_12"/>
<dbReference type="EMBL" id="ATFF01000006">
    <property type="protein sequence ID" value="EPF31883.1"/>
    <property type="molecule type" value="Genomic_DNA"/>
</dbReference>
<dbReference type="PANTHER" id="PTHR43280:SF28">
    <property type="entry name" value="HTH-TYPE TRANSCRIPTIONAL ACTIVATOR RHAS"/>
    <property type="match status" value="1"/>
</dbReference>
<dbReference type="InterPro" id="IPR009057">
    <property type="entry name" value="Homeodomain-like_sf"/>
</dbReference>
<dbReference type="InterPro" id="IPR018062">
    <property type="entry name" value="HTH_AraC-typ_CS"/>
</dbReference>
<dbReference type="STRING" id="1125699.HMPREF9194_02238"/>
<feature type="domain" description="HTH araC/xylS-type" evidence="4">
    <location>
        <begin position="182"/>
        <end position="280"/>
    </location>
</feature>
<keyword evidence="3" id="KW-0804">Transcription</keyword>
<dbReference type="eggNOG" id="COG4977">
    <property type="taxonomic scope" value="Bacteria"/>
</dbReference>
<dbReference type="PATRIC" id="fig|1125699.3.peg.2260"/>
<dbReference type="Proteomes" id="UP000014541">
    <property type="component" value="Unassembled WGS sequence"/>
</dbReference>
<evidence type="ECO:0000259" key="4">
    <source>
        <dbReference type="PROSITE" id="PS01124"/>
    </source>
</evidence>
<comment type="caution">
    <text evidence="5">The sequence shown here is derived from an EMBL/GenBank/DDBJ whole genome shotgun (WGS) entry which is preliminary data.</text>
</comment>
<dbReference type="Pfam" id="PF12833">
    <property type="entry name" value="HTH_18"/>
    <property type="match status" value="1"/>
</dbReference>
<evidence type="ECO:0000313" key="5">
    <source>
        <dbReference type="EMBL" id="EPF31883.1"/>
    </source>
</evidence>
<dbReference type="InterPro" id="IPR020449">
    <property type="entry name" value="Tscrpt_reg_AraC-type_HTH"/>
</dbReference>
<keyword evidence="2" id="KW-0238">DNA-binding</keyword>
<dbReference type="InterPro" id="IPR037923">
    <property type="entry name" value="HTH-like"/>
</dbReference>
<dbReference type="Gene3D" id="2.60.120.10">
    <property type="entry name" value="Jelly Rolls"/>
    <property type="match status" value="1"/>
</dbReference>
<evidence type="ECO:0000256" key="1">
    <source>
        <dbReference type="ARBA" id="ARBA00023015"/>
    </source>
</evidence>
<organism evidence="5 6">
    <name type="scientific">Treponema maltophilum ATCC 51939</name>
    <dbReference type="NCBI Taxonomy" id="1125699"/>
    <lineage>
        <taxon>Bacteria</taxon>
        <taxon>Pseudomonadati</taxon>
        <taxon>Spirochaetota</taxon>
        <taxon>Spirochaetia</taxon>
        <taxon>Spirochaetales</taxon>
        <taxon>Treponemataceae</taxon>
        <taxon>Treponema</taxon>
    </lineage>
</organism>
<dbReference type="PROSITE" id="PS01124">
    <property type="entry name" value="HTH_ARAC_FAMILY_2"/>
    <property type="match status" value="1"/>
</dbReference>
<sequence length="284" mass="32287">MYRLFAQNYWKEKNIPFHLEFRDNQAPFPVHSHDFHELVYIYSGNAMHLTKYGNYEIREGDVLSIKPGQSHGFKKMNNLVLMNIFIKPAFLAQDAFHLGNTAGYGALFEQDTKTAENNPPLHFHLSKAQSFEARSLIESMRRETDGASAGYVTQATSFFLQLLVLCVRAYENIGQAGDNASVRLVDYIEKNYLKNISSRDLMLVSGLSASSMLRTCKRVTGCSPAEYQKKLRMLSAIDDLVQSDKSVTQIALDAGYNDSNYFSRLFKKFANLTPSEYRAQKRQG</sequence>
<protein>
    <recommendedName>
        <fullName evidence="4">HTH araC/xylS-type domain-containing protein</fullName>
    </recommendedName>
</protein>
<dbReference type="PANTHER" id="PTHR43280">
    <property type="entry name" value="ARAC-FAMILY TRANSCRIPTIONAL REGULATOR"/>
    <property type="match status" value="1"/>
</dbReference>
<dbReference type="SUPFAM" id="SSF51215">
    <property type="entry name" value="Regulatory protein AraC"/>
    <property type="match status" value="1"/>
</dbReference>
<dbReference type="InterPro" id="IPR003313">
    <property type="entry name" value="AraC-bd"/>
</dbReference>
<evidence type="ECO:0000313" key="6">
    <source>
        <dbReference type="Proteomes" id="UP000014541"/>
    </source>
</evidence>
<name>S3K0V4_TREMA</name>
<gene>
    <name evidence="5" type="ORF">HMPREF9194_02238</name>
</gene>
<dbReference type="InterPro" id="IPR014710">
    <property type="entry name" value="RmlC-like_jellyroll"/>
</dbReference>
<evidence type="ECO:0000256" key="2">
    <source>
        <dbReference type="ARBA" id="ARBA00023125"/>
    </source>
</evidence>
<evidence type="ECO:0000256" key="3">
    <source>
        <dbReference type="ARBA" id="ARBA00023163"/>
    </source>
</evidence>
<proteinExistence type="predicted"/>
<dbReference type="PRINTS" id="PR00032">
    <property type="entry name" value="HTHARAC"/>
</dbReference>
<dbReference type="AlphaFoldDB" id="S3K0V4"/>
<reference evidence="5 6" key="1">
    <citation type="submission" date="2013-04" db="EMBL/GenBank/DDBJ databases">
        <title>The Genome Sequence of Treponema maltophilum ATCC 51939.</title>
        <authorList>
            <consortium name="The Broad Institute Genomics Platform"/>
            <person name="Earl A."/>
            <person name="Ward D."/>
            <person name="Feldgarden M."/>
            <person name="Gevers D."/>
            <person name="Leonetti C."/>
            <person name="Blanton J.M."/>
            <person name="Dewhirst F.E."/>
            <person name="Izard J."/>
            <person name="Walker B."/>
            <person name="Young S."/>
            <person name="Zeng Q."/>
            <person name="Gargeya S."/>
            <person name="Fitzgerald M."/>
            <person name="Haas B."/>
            <person name="Abouelleil A."/>
            <person name="Allen A.W."/>
            <person name="Alvarado L."/>
            <person name="Arachchi H.M."/>
            <person name="Berlin A.M."/>
            <person name="Chapman S.B."/>
            <person name="Gainer-Dewar J."/>
            <person name="Goldberg J."/>
            <person name="Griggs A."/>
            <person name="Gujja S."/>
            <person name="Hansen M."/>
            <person name="Howarth C."/>
            <person name="Imamovic A."/>
            <person name="Ireland A."/>
            <person name="Larimer J."/>
            <person name="McCowan C."/>
            <person name="Murphy C."/>
            <person name="Pearson M."/>
            <person name="Poon T.W."/>
            <person name="Priest M."/>
            <person name="Roberts A."/>
            <person name="Saif S."/>
            <person name="Shea T."/>
            <person name="Sisk P."/>
            <person name="Sykes S."/>
            <person name="Wortman J."/>
            <person name="Nusbaum C."/>
            <person name="Birren B."/>
        </authorList>
    </citation>
    <scope>NUCLEOTIDE SEQUENCE [LARGE SCALE GENOMIC DNA]</scope>
    <source>
        <strain evidence="5 6">ATCC 51939</strain>
    </source>
</reference>
<dbReference type="PROSITE" id="PS00041">
    <property type="entry name" value="HTH_ARAC_FAMILY_1"/>
    <property type="match status" value="1"/>
</dbReference>